<dbReference type="EMBL" id="JAQFWP010000043">
    <property type="protein sequence ID" value="MDA2806904.1"/>
    <property type="molecule type" value="Genomic_DNA"/>
</dbReference>
<accession>A0ABT4TQE1</accession>
<dbReference type="SUPFAM" id="SSF100950">
    <property type="entry name" value="NagB/RpiA/CoA transferase-like"/>
    <property type="match status" value="1"/>
</dbReference>
<dbReference type="InterPro" id="IPR004165">
    <property type="entry name" value="CoA_trans_fam_I"/>
</dbReference>
<dbReference type="Gene3D" id="3.40.1080.10">
    <property type="entry name" value="Glutaconate Coenzyme A-transferase"/>
    <property type="match status" value="1"/>
</dbReference>
<organism evidence="1 2">
    <name type="scientific">Nocardiopsis suaedae</name>
    <dbReference type="NCBI Taxonomy" id="3018444"/>
    <lineage>
        <taxon>Bacteria</taxon>
        <taxon>Bacillati</taxon>
        <taxon>Actinomycetota</taxon>
        <taxon>Actinomycetes</taxon>
        <taxon>Streptosporangiales</taxon>
        <taxon>Nocardiopsidaceae</taxon>
        <taxon>Nocardiopsis</taxon>
    </lineage>
</organism>
<keyword evidence="2" id="KW-1185">Reference proteome</keyword>
<reference evidence="1" key="1">
    <citation type="submission" date="2023-01" db="EMBL/GenBank/DDBJ databases">
        <title>Draft genome sequence of Nocardiopsis sp. LSu2-4 isolated from halophytes.</title>
        <authorList>
            <person name="Duangmal K."/>
            <person name="Chantavorakit T."/>
        </authorList>
    </citation>
    <scope>NUCLEOTIDE SEQUENCE</scope>
    <source>
        <strain evidence="1">LSu2-4</strain>
    </source>
</reference>
<dbReference type="Proteomes" id="UP001165685">
    <property type="component" value="Unassembled WGS sequence"/>
</dbReference>
<protein>
    <submittedName>
        <fullName evidence="1">CoA-transferase</fullName>
    </submittedName>
</protein>
<comment type="caution">
    <text evidence="1">The sequence shown here is derived from an EMBL/GenBank/DDBJ whole genome shotgun (WGS) entry which is preliminary data.</text>
</comment>
<evidence type="ECO:0000313" key="1">
    <source>
        <dbReference type="EMBL" id="MDA2806904.1"/>
    </source>
</evidence>
<proteinExistence type="predicted"/>
<dbReference type="Pfam" id="PF01144">
    <property type="entry name" value="CoA_trans"/>
    <property type="match status" value="1"/>
</dbReference>
<dbReference type="InterPro" id="IPR037171">
    <property type="entry name" value="NagB/RpiA_transferase-like"/>
</dbReference>
<sequence>MTAPPTRAEVAVAACADAWRGDGEVLAAAMAPCSVLGARLARASFSPDLLTTDGAAVLTREPVPLGADGEAEGWLPFRDHLWLVLHGRRHVMLGASQMDAEGRSNISCVGDWERPTAQLLGVRGCPGNTVRNTVSYWVPRHSRRVFTPKVDMVSGVAAADAHELRRVVTDLAVMDFGGPGRTLRLVSAHPGSTVQQVRDATGFDLALPEGGAAAVAETRVPTGEELRLLREVLDPGGVRDKEVPG</sequence>
<name>A0ABT4TQE1_9ACTN</name>
<dbReference type="RefSeq" id="WP_270679538.1">
    <property type="nucleotide sequence ID" value="NZ_JAQFWP010000043.1"/>
</dbReference>
<evidence type="ECO:0000313" key="2">
    <source>
        <dbReference type="Proteomes" id="UP001165685"/>
    </source>
</evidence>
<gene>
    <name evidence="1" type="ORF">O4U47_20535</name>
</gene>